<reference evidence="2" key="1">
    <citation type="submission" date="2022-07" db="EMBL/GenBank/DDBJ databases">
        <title>Gramela sediminis sp. nov., isolated from deep-sea sediment of the Indian Ocean.</title>
        <authorList>
            <person name="Shi H."/>
        </authorList>
    </citation>
    <scope>NUCLEOTIDE SEQUENCE</scope>
    <source>
        <strain evidence="2">GC03-9</strain>
    </source>
</reference>
<gene>
    <name evidence="2" type="ORF">MKO06_02730</name>
</gene>
<protein>
    <submittedName>
        <fullName evidence="2">Helix-turn-helix domain-containing protein</fullName>
    </submittedName>
</protein>
<dbReference type="Proteomes" id="UP001155280">
    <property type="component" value="Unassembled WGS sequence"/>
</dbReference>
<sequence>MPEQNTSKGQTEEYLTRKEVCQMLKIAYSTLYEYTKAGKLKKFGLGRRVYYKRSQIEEALIEI</sequence>
<dbReference type="InterPro" id="IPR041657">
    <property type="entry name" value="HTH_17"/>
</dbReference>
<evidence type="ECO:0000313" key="3">
    <source>
        <dbReference type="Proteomes" id="UP001155280"/>
    </source>
</evidence>
<feature type="domain" description="Helix-turn-helix" evidence="1">
    <location>
        <begin position="14"/>
        <end position="59"/>
    </location>
</feature>
<proteinExistence type="predicted"/>
<dbReference type="EMBL" id="JANCNS010000001">
    <property type="protein sequence ID" value="MCP9198804.1"/>
    <property type="molecule type" value="Genomic_DNA"/>
</dbReference>
<keyword evidence="3" id="KW-1185">Reference proteome</keyword>
<dbReference type="AlphaFoldDB" id="A0A9X2I6Y2"/>
<dbReference type="RefSeq" id="WP_241550806.1">
    <property type="nucleotide sequence ID" value="NZ_JANCNS010000001.1"/>
</dbReference>
<dbReference type="SUPFAM" id="SSF46955">
    <property type="entry name" value="Putative DNA-binding domain"/>
    <property type="match status" value="1"/>
</dbReference>
<evidence type="ECO:0000259" key="1">
    <source>
        <dbReference type="Pfam" id="PF12728"/>
    </source>
</evidence>
<evidence type="ECO:0000313" key="2">
    <source>
        <dbReference type="EMBL" id="MCP9198804.1"/>
    </source>
</evidence>
<dbReference type="InterPro" id="IPR009061">
    <property type="entry name" value="DNA-bd_dom_put_sf"/>
</dbReference>
<name>A0A9X2I6Y2_9FLAO</name>
<dbReference type="Pfam" id="PF12728">
    <property type="entry name" value="HTH_17"/>
    <property type="match status" value="1"/>
</dbReference>
<comment type="caution">
    <text evidence="2">The sequence shown here is derived from an EMBL/GenBank/DDBJ whole genome shotgun (WGS) entry which is preliminary data.</text>
</comment>
<organism evidence="2 3">
    <name type="scientific">Christiangramia oceanisediminis</name>
    <dbReference type="NCBI Taxonomy" id="2920386"/>
    <lineage>
        <taxon>Bacteria</taxon>
        <taxon>Pseudomonadati</taxon>
        <taxon>Bacteroidota</taxon>
        <taxon>Flavobacteriia</taxon>
        <taxon>Flavobacteriales</taxon>
        <taxon>Flavobacteriaceae</taxon>
        <taxon>Christiangramia</taxon>
    </lineage>
</organism>
<accession>A0A9X2I6Y2</accession>